<organism evidence="2">
    <name type="scientific">marine sediment metagenome</name>
    <dbReference type="NCBI Taxonomy" id="412755"/>
    <lineage>
        <taxon>unclassified sequences</taxon>
        <taxon>metagenomes</taxon>
        <taxon>ecological metagenomes</taxon>
    </lineage>
</organism>
<protein>
    <recommendedName>
        <fullName evidence="3">Nucleoside 2-deoxyribosyltransferase</fullName>
    </recommendedName>
</protein>
<accession>A0A0F9PZG7</accession>
<dbReference type="Gene3D" id="3.40.50.450">
    <property type="match status" value="1"/>
</dbReference>
<evidence type="ECO:0000313" key="2">
    <source>
        <dbReference type="EMBL" id="KKN06401.1"/>
    </source>
</evidence>
<gene>
    <name evidence="2" type="ORF">LCGC14_1077620</name>
</gene>
<name>A0A0F9PZG7_9ZZZZ</name>
<sequence>MRVYLSGPMSGLTPKQASGWREKTTKQLVDAGFEVADPMRGTEKLHSGRKKLRPDKYPENEPSLSDKAFVQRDKFDVKRSDIILVNLLGAPERSVGTICEIAFNMVFGNLCVIAMEEKNVHNHPFIREGGVIFNNLDGAVKYVLSCAVDKPNGDEDEGGE</sequence>
<dbReference type="EMBL" id="LAZR01004696">
    <property type="protein sequence ID" value="KKN06401.1"/>
    <property type="molecule type" value="Genomic_DNA"/>
</dbReference>
<evidence type="ECO:0000256" key="1">
    <source>
        <dbReference type="SAM" id="MobiDB-lite"/>
    </source>
</evidence>
<feature type="region of interest" description="Disordered" evidence="1">
    <location>
        <begin position="39"/>
        <end position="64"/>
    </location>
</feature>
<dbReference type="AlphaFoldDB" id="A0A0F9PZG7"/>
<dbReference type="SUPFAM" id="SSF52309">
    <property type="entry name" value="N-(deoxy)ribosyltransferase-like"/>
    <property type="match status" value="1"/>
</dbReference>
<feature type="region of interest" description="Disordered" evidence="1">
    <location>
        <begin position="1"/>
        <end position="23"/>
    </location>
</feature>
<reference evidence="2" key="1">
    <citation type="journal article" date="2015" name="Nature">
        <title>Complex archaea that bridge the gap between prokaryotes and eukaryotes.</title>
        <authorList>
            <person name="Spang A."/>
            <person name="Saw J.H."/>
            <person name="Jorgensen S.L."/>
            <person name="Zaremba-Niedzwiedzka K."/>
            <person name="Martijn J."/>
            <person name="Lind A.E."/>
            <person name="van Eijk R."/>
            <person name="Schleper C."/>
            <person name="Guy L."/>
            <person name="Ettema T.J."/>
        </authorList>
    </citation>
    <scope>NUCLEOTIDE SEQUENCE</scope>
</reference>
<proteinExistence type="predicted"/>
<comment type="caution">
    <text evidence="2">The sequence shown here is derived from an EMBL/GenBank/DDBJ whole genome shotgun (WGS) entry which is preliminary data.</text>
</comment>
<evidence type="ECO:0008006" key="3">
    <source>
        <dbReference type="Google" id="ProtNLM"/>
    </source>
</evidence>